<evidence type="ECO:0000259" key="4">
    <source>
        <dbReference type="SMART" id="SM00822"/>
    </source>
</evidence>
<evidence type="ECO:0000256" key="3">
    <source>
        <dbReference type="SAM" id="MobiDB-lite"/>
    </source>
</evidence>
<accession>B5GRJ8</accession>
<dbReference type="STRING" id="1901.BB341_04135"/>
<dbReference type="FunFam" id="3.40.50.720:FF:000084">
    <property type="entry name" value="Short-chain dehydrogenase reductase"/>
    <property type="match status" value="1"/>
</dbReference>
<feature type="region of interest" description="Disordered" evidence="3">
    <location>
        <begin position="1"/>
        <end position="40"/>
    </location>
</feature>
<dbReference type="PRINTS" id="PR00081">
    <property type="entry name" value="GDHRDH"/>
</dbReference>
<dbReference type="InterPro" id="IPR020904">
    <property type="entry name" value="Sc_DH/Rdtase_CS"/>
</dbReference>
<dbReference type="CDD" id="cd05233">
    <property type="entry name" value="SDR_c"/>
    <property type="match status" value="1"/>
</dbReference>
<evidence type="ECO:0000313" key="6">
    <source>
        <dbReference type="Proteomes" id="UP000002357"/>
    </source>
</evidence>
<organism evidence="5 6">
    <name type="scientific">Streptomyces clavuligerus</name>
    <dbReference type="NCBI Taxonomy" id="1901"/>
    <lineage>
        <taxon>Bacteria</taxon>
        <taxon>Bacillati</taxon>
        <taxon>Actinomycetota</taxon>
        <taxon>Actinomycetes</taxon>
        <taxon>Kitasatosporales</taxon>
        <taxon>Streptomycetaceae</taxon>
        <taxon>Streptomyces</taxon>
    </lineage>
</organism>
<comment type="similarity">
    <text evidence="1">Belongs to the short-chain dehydrogenases/reductases (SDR) family.</text>
</comment>
<dbReference type="OrthoDB" id="9804774at2"/>
<evidence type="ECO:0000256" key="2">
    <source>
        <dbReference type="ARBA" id="ARBA00023002"/>
    </source>
</evidence>
<dbReference type="PRINTS" id="PR00080">
    <property type="entry name" value="SDRFAMILY"/>
</dbReference>
<dbReference type="SMART" id="SM00822">
    <property type="entry name" value="PKS_KR"/>
    <property type="match status" value="1"/>
</dbReference>
<dbReference type="eggNOG" id="COG1028">
    <property type="taxonomic scope" value="Bacteria"/>
</dbReference>
<reference evidence="5 6" key="1">
    <citation type="journal article" date="2010" name="Genome Biol. Evol.">
        <title>The sequence of a 1.8-mb bacterial linear plasmid reveals a rich evolutionary reservoir of secondary metabolic pathways.</title>
        <authorList>
            <person name="Medema M.H."/>
            <person name="Trefzer A."/>
            <person name="Kovalchuk A."/>
            <person name="van den Berg M."/>
            <person name="Mueller U."/>
            <person name="Heijne W."/>
            <person name="Wu L."/>
            <person name="Alam M.T."/>
            <person name="Ronning C.M."/>
            <person name="Nierman W.C."/>
            <person name="Bovenberg R.A.L."/>
            <person name="Breitling R."/>
            <person name="Takano E."/>
        </authorList>
    </citation>
    <scope>NUCLEOTIDE SEQUENCE [LARGE SCALE GENOMIC DNA]</scope>
    <source>
        <strain evidence="6">ATCC 27064 / DSM 738 / JCM 4710 / NBRC 13307 / NCIMB 12785 / NRRL 3585 / VKM Ac-602</strain>
    </source>
</reference>
<feature type="compositionally biased region" description="Low complexity" evidence="3">
    <location>
        <begin position="1"/>
        <end position="26"/>
    </location>
</feature>
<gene>
    <name evidence="5" type="ORF">SCLAV_4964</name>
</gene>
<evidence type="ECO:0000256" key="1">
    <source>
        <dbReference type="ARBA" id="ARBA00006484"/>
    </source>
</evidence>
<dbReference type="EMBL" id="CM000913">
    <property type="protein sequence ID" value="EFG10037.1"/>
    <property type="molecule type" value="Genomic_DNA"/>
</dbReference>
<protein>
    <submittedName>
        <fullName evidence="5">Probable short-chain dehydrogenase</fullName>
        <ecNumber evidence="5">1.1.1.140</ecNumber>
    </submittedName>
</protein>
<dbReference type="SUPFAM" id="SSF51735">
    <property type="entry name" value="NAD(P)-binding Rossmann-fold domains"/>
    <property type="match status" value="1"/>
</dbReference>
<feature type="domain" description="Ketoreductase" evidence="4">
    <location>
        <begin position="41"/>
        <end position="241"/>
    </location>
</feature>
<dbReference type="PANTHER" id="PTHR42760:SF96">
    <property type="entry name" value="3-OXOACYL-[ACYL-CARRIER-PROTEIN] REDUCTASE FABG"/>
    <property type="match status" value="1"/>
</dbReference>
<sequence length="306" mass="32144">MSPTGPQEPTGPQGPTGAVHPTALTGATGGTPRGPGELSGRTALVIGGGRGIGAAVARTLAERGASVVIADTDRLPSAYNHYRSTRVSGYTEAAEAARALTAEGRTAVARSADATDETAVGALFAFVADRFGRLDVLVNAFGVTHVGRVEQMELAEFQQVVRGNLDGVFLAAKHAVPLMRRSGGGSIVNFSSVSGRSGFPRIAHYCAAKFGVIGFTAALAQEVARDRIRVNAVCPGMVRSQMWGYLLTEFLRPGESEEDCWERMRAMIPQREFQTPQDIADLVVYLVTAPRVTGQAISVDGGMSAP</sequence>
<dbReference type="Gene3D" id="3.40.50.720">
    <property type="entry name" value="NAD(P)-binding Rossmann-like Domain"/>
    <property type="match status" value="1"/>
</dbReference>
<dbReference type="Pfam" id="PF13561">
    <property type="entry name" value="adh_short_C2"/>
    <property type="match status" value="1"/>
</dbReference>
<dbReference type="EC" id="1.1.1.140" evidence="5"/>
<dbReference type="Proteomes" id="UP000002357">
    <property type="component" value="Chromosome"/>
</dbReference>
<proteinExistence type="inferred from homology"/>
<dbReference type="InterPro" id="IPR002347">
    <property type="entry name" value="SDR_fam"/>
</dbReference>
<dbReference type="InterPro" id="IPR036291">
    <property type="entry name" value="NAD(P)-bd_dom_sf"/>
</dbReference>
<evidence type="ECO:0000313" key="5">
    <source>
        <dbReference type="EMBL" id="EFG10037.1"/>
    </source>
</evidence>
<keyword evidence="6" id="KW-1185">Reference proteome</keyword>
<dbReference type="GO" id="GO:0009010">
    <property type="term" value="F:sorbitol-6-phosphate 2-dehydrogenase activity"/>
    <property type="evidence" value="ECO:0007669"/>
    <property type="project" value="UniProtKB-EC"/>
</dbReference>
<dbReference type="PROSITE" id="PS00061">
    <property type="entry name" value="ADH_SHORT"/>
    <property type="match status" value="1"/>
</dbReference>
<dbReference type="InterPro" id="IPR057326">
    <property type="entry name" value="KR_dom"/>
</dbReference>
<keyword evidence="2 5" id="KW-0560">Oxidoreductase</keyword>
<dbReference type="GO" id="GO:0030497">
    <property type="term" value="P:fatty acid elongation"/>
    <property type="evidence" value="ECO:0007669"/>
    <property type="project" value="TreeGrafter"/>
</dbReference>
<name>B5GRJ8_STRCL</name>
<dbReference type="KEGG" id="sclf:BB341_04135"/>
<dbReference type="AlphaFoldDB" id="B5GRJ8"/>
<dbReference type="PANTHER" id="PTHR42760">
    <property type="entry name" value="SHORT-CHAIN DEHYDROGENASES/REDUCTASES FAMILY MEMBER"/>
    <property type="match status" value="1"/>
</dbReference>